<dbReference type="Proteomes" id="UP001234989">
    <property type="component" value="Chromosome 9"/>
</dbReference>
<dbReference type="SUPFAM" id="SSF56672">
    <property type="entry name" value="DNA/RNA polymerases"/>
    <property type="match status" value="1"/>
</dbReference>
<dbReference type="InterPro" id="IPR043502">
    <property type="entry name" value="DNA/RNA_pol_sf"/>
</dbReference>
<accession>A0AAF0UI81</accession>
<sequence length="268" mass="30332">MVSQRITKEVDEPDSTRRLAEFEVESEPVKLSGLTKQFGVLLTMSAGQNIWVLLPGTTLRVPEEDPNPWPNKLPRDDTYKVPSIEFVLIDREFVDVFPADMLCMPLDRDNDFCIDLEPGTRLISIPTYRIAPTELRELKAQLQELLGEGFIRPSTSPWGAPVLFVKKKGVMVDTQKIEAVKSWARPTNVSKIRSFVGLASYYRRFVKVFSSIASQLANLTKQNIPSVCSDECEKRFMKLKTLLTTAPFLALDVEVRVSLFTVTHLILV</sequence>
<keyword evidence="2" id="KW-1185">Reference proteome</keyword>
<dbReference type="InterPro" id="IPR050951">
    <property type="entry name" value="Retrovirus_Pol_polyprotein"/>
</dbReference>
<protein>
    <submittedName>
        <fullName evidence="1">Uncharacterized protein</fullName>
    </submittedName>
</protein>
<dbReference type="Gene3D" id="3.30.70.270">
    <property type="match status" value="1"/>
</dbReference>
<evidence type="ECO:0000313" key="2">
    <source>
        <dbReference type="Proteomes" id="UP001234989"/>
    </source>
</evidence>
<name>A0AAF0UI81_SOLVR</name>
<evidence type="ECO:0000313" key="1">
    <source>
        <dbReference type="EMBL" id="WMV45779.1"/>
    </source>
</evidence>
<gene>
    <name evidence="1" type="ORF">MTR67_039164</name>
</gene>
<dbReference type="PANTHER" id="PTHR37984:SF5">
    <property type="entry name" value="PROTEIN NYNRIN-LIKE"/>
    <property type="match status" value="1"/>
</dbReference>
<dbReference type="AlphaFoldDB" id="A0AAF0UI81"/>
<organism evidence="1 2">
    <name type="scientific">Solanum verrucosum</name>
    <dbReference type="NCBI Taxonomy" id="315347"/>
    <lineage>
        <taxon>Eukaryota</taxon>
        <taxon>Viridiplantae</taxon>
        <taxon>Streptophyta</taxon>
        <taxon>Embryophyta</taxon>
        <taxon>Tracheophyta</taxon>
        <taxon>Spermatophyta</taxon>
        <taxon>Magnoliopsida</taxon>
        <taxon>eudicotyledons</taxon>
        <taxon>Gunneridae</taxon>
        <taxon>Pentapetalae</taxon>
        <taxon>asterids</taxon>
        <taxon>lamiids</taxon>
        <taxon>Solanales</taxon>
        <taxon>Solanaceae</taxon>
        <taxon>Solanoideae</taxon>
        <taxon>Solaneae</taxon>
        <taxon>Solanum</taxon>
    </lineage>
</organism>
<dbReference type="InterPro" id="IPR043128">
    <property type="entry name" value="Rev_trsase/Diguanyl_cyclase"/>
</dbReference>
<dbReference type="Gene3D" id="3.10.10.10">
    <property type="entry name" value="HIV Type 1 Reverse Transcriptase, subunit A, domain 1"/>
    <property type="match status" value="1"/>
</dbReference>
<dbReference type="FunFam" id="3.30.70.270:FF:000020">
    <property type="entry name" value="Transposon Tf2-6 polyprotein-like Protein"/>
    <property type="match status" value="1"/>
</dbReference>
<dbReference type="EMBL" id="CP133620">
    <property type="protein sequence ID" value="WMV45779.1"/>
    <property type="molecule type" value="Genomic_DNA"/>
</dbReference>
<dbReference type="PANTHER" id="PTHR37984">
    <property type="entry name" value="PROTEIN CBG26694"/>
    <property type="match status" value="1"/>
</dbReference>
<proteinExistence type="predicted"/>
<reference evidence="1" key="1">
    <citation type="submission" date="2023-08" db="EMBL/GenBank/DDBJ databases">
        <title>A de novo genome assembly of Solanum verrucosum Schlechtendal, a Mexican diploid species geographically isolated from the other diploid A-genome species in potato relatives.</title>
        <authorList>
            <person name="Hosaka K."/>
        </authorList>
    </citation>
    <scope>NUCLEOTIDE SEQUENCE</scope>
    <source>
        <tissue evidence="1">Young leaves</tissue>
    </source>
</reference>